<feature type="domain" description="Carrier" evidence="5">
    <location>
        <begin position="3687"/>
        <end position="3761"/>
    </location>
</feature>
<sequence>MTNKVLSLAPVSEQSLVFPASFAQERLWFLERLKAGTAVYNMPVWLPLPGPLSPGILERCLGELVRRHESLRTTFATESGRPVQVVSPPRPLPLATVDLRRFPQHERQARLVSLAATESRRPFDIARGPLLRATLYRLSANDHFLLLVLHHLIADAWSIEGLVRELGQLYAAFNAGEPSPLEPLALQYADWACWQRERLDAGSLDVELAFWRAQLAGAPTVLDLSSARARPAVPSYLGGQESFVVDAELTERLRALSQRHGCSLYMTLLAAFATVLSRHAAQADLLIGSPVTNRNRPELESIIGLFVNTVVLRVNLRGTATVSELLEQVRAMVLDVHAHAEVPLERILEAVQPERSVGRHPLFQVFFSFQKSASPTSVGEAGGRGQTAPLAPPTTGTSKFDLSLLMTDTPHGLAGAWEYSADLFDAARILRLNTHFNRILAAFVESPHARVSALTMMEASEEQAIIAWEGEARNQEDTRTVESWDRIHDRVVARSRLTPNAVAVEAGGETVTFAQLVARATALSERLRARGIRPEERVGVLMRRNANLVVSLLGVLQAGAAYVPLDPTHPRERLGYIATDAGLTWVVSEEALAAYLPPGVKPLFLDQADDVQPGVLPPVVTQSGNLAYVLYTSGTTGRPKGVAVPHGSVTAMLDWAEATFDAQEYARVLASTSICFDISVFELFLPLTQGGTIVLVDNILTLASPEAPDVTLINTVPSAMRELLRLWRPGPSLRTVNLAGEPLARDLVQRLHERAPGVIVNNLYGPTETTVYSTGIRVESSDPAIPPIGRPIDGTVVYVLDERLSRVPVGVPGELYITGAGVARGYLGNPAFTAERYVPDPFLSTPGARMYRTGDLVFWRTDGALEYRGRIDHQVKLRGQRLELGEIESALREHPRVRDAVVVLRDSPTGDARLIAYVTADAQVPDELDALARRTLPPYMVPSQIVFLDELPRTTSGKVDRAALPRPAQESAVASRAPRTETEATLCQLFAEALGTSGFDPDGDFFALGGHSLLATGVVASINELLGIDLPLSSIFQNPTPARLSELVTTERGTTAPQAMKVKRRTGEDLPLAFAQEGMWFYDRLRPKAALYNMPVVVPSHGPLDHEVLQRSVDYLLTRHEALRTCFVMEGGKPVQRVVESVRVRVVLYDLSELPIDEGQRRAGHIMERETQRPFDLRRAPLLRAALVRLSADEQYVIFVLHHIIADGWSTDILLRDLASCYEALLVGGQPTLTALPLQYGDYVLWQRSTMSPAVLKERIAYFREHLAGAPTLISLPTDRPRPAQPSFRGGLISFELGAEASATMANVAGAHGVTAHMAYLATFAALLHQYSGQDDVVLGIPMANRSRTEWREVIGLFTNTVPIRLACGGEPTFAALLGRVRKAAVGAYSQEDVPFDRLVQELSPTRELSHHPIFQVLFGFQELASSNASASADVLASTGTAKFDLSLNLSRAGNRVFGVLEYATDLFDRASMERVARHYARMVEALATEPNRSLDTVAPLDTEDRAWCEASKARASAGPAVAGPVAPNVQGESSPTTRQERHTEARTDVERQIAAMWAEALGHSEFGMDQSFFEVGGHSLAAILVIVQIAEKWGVDLPYESIFTTPTIEALARAVESAPVAGDGVAGGDADASPELRGVERAGVIPLSFAQERLWFLDQLAPGLPVYNISFPIALRGPVDIGALERSLERLGDRHECLRAHFVSGELGPEQVFDPIMTVALAVTDLSSSPPAIRAAEAERLVALEARRYFDLVKGPMLRAHLLRMGATEYVLLLTVHHIVADARSVDILQRDLAALYESERTGLPDDLPTLPVQYADFAIWQRASLQGDRLAAELAHWKKTLAGAPSLLALPTDKPRPAEQNYAGRQLPLSLGVETSAAIRRLASEEQATPFMVLLAVFGAVLSRWGGTTDVVVGTPVIGRPQRELQELIGFFSNTLPLRMDLGKRSTYREVLRHVREAVIEAFAHQDLPFEMIVQALQPQRTLAHNPIFQVMFAFQRPGAQGAPGSTPTASSSPAERDARRGIGAESGTAKFDLTLFMVDETERSGTDDTEFYGALEYRTDLFEATTIERLASHIRAAAEAAAAPDAELSELFGASPSDRSAIERWNATTAHFKEREVLAHELCADQAARTPSAPAVSSSTESWSYTELIRRASRLARRLRKMGVGPDSRVAISAEPSPHVVVATLGVWMAGGACVPLDPSYPATRLSFMAENSGARWLVGASGGERVAPDLTWVNIDQGHEDDGSDSMSAELWSRDATSADQLAYVVYTSGSTGRPKGVAMTHRVLVNLVLWQRSRDERGAARRTLQFASPSFDVFFQELLLCLATGGEFVVAGPDARRDPDLLIDLCRERRIERLFLPFVALRALAEAGTFREPLADLREVITAGEQLQVTPALRRWFSAHPSCRLFNQYGPSETHVVTEEALAAEPTGWSALPPIGRPVANARVYVLDGALQPLPVGVPGDLYLGGLSVARGYLDQPALSAERFLPDPHAEEEGARMYRSGDCARWLPDGRLEFLGRSDDQVKIRGYRVEVAEVETVLAKLPGVRQAVVTALPAAGGDLRLVGYILSNDPGVDPAELRQTLYQLLPEPFVPAVLVLMDEFPRTPSGKVDRRALQPPSTESKVVHEPGTDLERVLASTWCDVLGLQRVGRDEDFFALGGHSLTATRVTVRLRERLAMDVPVRWIFEHPTIARLASALTAARPAETVGSDTAAVEIQPLPRDRSVFPSSFAQERLWFVDRMVPGNPAYNLTGAYALPASLDVEALRHSLDDLVRRHEALRTVFEEVDGLPFQVVNPAGHATLETIDLSYLPAYELDAEARRHIDENARRSFDLAAGPLFRATLLNLGSKGYLLLLAMHHIVSDGWSMKVLHRDLISLYKTRESGHPPSLPPLRLQYADFASWQRSALSGKELDDLLAYWRTHLAGAPHRLELPTDRPRSKARALRGATHSFELDAERVLALREIGRSEGATLFMTVLAVYLELIRRHSGQDDFLVGTPIGARPHAELEDAVGLFVNTLVLRSDFSGAPSFRALLRRVREETVGAYSHAALPFDRLVEELRPRRDLGWNPLIQVAFGLHHAAQSGGAPGEATAPRGHEADPLAGNGTAKFELSLVMTEVDGRLMGVFEYAEDLFEAATVERMAAHLDLLARQVVQDPDVPLSHWDLLSESQAPEVLDRWGRGPRLTADVGLAELVNLHARREPTRLAVEGPDGTLDYAELDTRASRLAERLRALGVTAEVRVGVCLGNSVQLPVALIAILRAGGVYVPLDPALPAARLLYLVGDAGVKVLITDQPGAERLGGCGARIIRADALDDGPAVESGAPVEIDPDQIAYIVYTSGSTGQPKGVMVTHRGFRSLLAAQSHVLGLGAKDRVLKFATLSFDASVFEVAGTLAAGATLCLEPQDQLLPSAELVALLQRRAITMVTLTPSSLGVLPVEACPALRLLFVAGEACPAGLVERWAPGRRMINGYGPTETTVWATFAECVPDGRAPAIGGPVANAHVSILDRNLRPVPVGIPGELFIGGPAVARGYLGRPDLTAASFLPDPRGAPGSRMYRTGDLARWRADENIEFLGRVDGQIKLRGVRIEPSEVEATISAMPGVAYCVAMLREDRPGHPNLVAYIVPSPSAVLDGTAIRRSLQERLPRYLVPSRILICDELPRTPSGKLDRQALPPPPPASEEAPPPPRGSVEEAVCRICSEVLETRVGRDDNFFELGGHSLLLTRILSRIRAELGLDIPVRRMFEAPTLGAFCEGREAREAETTSRIPIVPRARRARTPTSNELSP</sequence>
<dbReference type="InterPro" id="IPR009081">
    <property type="entry name" value="PP-bd_ACP"/>
</dbReference>
<proteinExistence type="predicted"/>
<dbReference type="InterPro" id="IPR036736">
    <property type="entry name" value="ACP-like_sf"/>
</dbReference>
<dbReference type="InterPro" id="IPR020845">
    <property type="entry name" value="AMP-binding_CS"/>
</dbReference>
<dbReference type="InterPro" id="IPR000873">
    <property type="entry name" value="AMP-dep_synth/lig_dom"/>
</dbReference>
<evidence type="ECO:0000313" key="6">
    <source>
        <dbReference type="EMBL" id="MCY1079431.1"/>
    </source>
</evidence>
<evidence type="ECO:0000256" key="3">
    <source>
        <dbReference type="ARBA" id="ARBA00022553"/>
    </source>
</evidence>
<dbReference type="Pfam" id="PF00501">
    <property type="entry name" value="AMP-binding"/>
    <property type="match status" value="3"/>
</dbReference>
<dbReference type="SUPFAM" id="SSF52777">
    <property type="entry name" value="CoA-dependent acyltransferases"/>
    <property type="match status" value="8"/>
</dbReference>
<dbReference type="SUPFAM" id="SSF47336">
    <property type="entry name" value="ACP-like"/>
    <property type="match status" value="4"/>
</dbReference>
<dbReference type="PANTHER" id="PTHR45527:SF1">
    <property type="entry name" value="FATTY ACID SYNTHASE"/>
    <property type="match status" value="1"/>
</dbReference>
<feature type="region of interest" description="Disordered" evidence="4">
    <location>
        <begin position="1520"/>
        <end position="1547"/>
    </location>
</feature>
<feature type="domain" description="Carrier" evidence="5">
    <location>
        <begin position="977"/>
        <end position="1052"/>
    </location>
</feature>
<evidence type="ECO:0000256" key="4">
    <source>
        <dbReference type="SAM" id="MobiDB-lite"/>
    </source>
</evidence>
<name>A0ABT4ADM7_9BACT</name>
<protein>
    <submittedName>
        <fullName evidence="6">Amino acid adenylation domain-containing protein</fullName>
    </submittedName>
</protein>
<evidence type="ECO:0000313" key="7">
    <source>
        <dbReference type="Proteomes" id="UP001207654"/>
    </source>
</evidence>
<dbReference type="InterPro" id="IPR010071">
    <property type="entry name" value="AA_adenyl_dom"/>
</dbReference>
<dbReference type="Gene3D" id="1.10.1200.10">
    <property type="entry name" value="ACP-like"/>
    <property type="match status" value="4"/>
</dbReference>
<dbReference type="InterPro" id="IPR045851">
    <property type="entry name" value="AMP-bd_C_sf"/>
</dbReference>
<comment type="caution">
    <text evidence="6">The sequence shown here is derived from an EMBL/GenBank/DDBJ whole genome shotgun (WGS) entry which is preliminary data.</text>
</comment>
<dbReference type="Gene3D" id="3.30.300.30">
    <property type="match status" value="3"/>
</dbReference>
<dbReference type="SMART" id="SM00823">
    <property type="entry name" value="PKS_PP"/>
    <property type="match status" value="4"/>
</dbReference>
<dbReference type="PROSITE" id="PS00455">
    <property type="entry name" value="AMP_BINDING"/>
    <property type="match status" value="3"/>
</dbReference>
<dbReference type="Gene3D" id="3.40.50.980">
    <property type="match status" value="4"/>
</dbReference>
<reference evidence="6 7" key="1">
    <citation type="submission" date="2022-11" db="EMBL/GenBank/DDBJ databases">
        <title>Minimal conservation of predation-associated metabolite biosynthetic gene clusters underscores biosynthetic potential of Myxococcota including descriptions for ten novel species: Archangium lansinium sp. nov., Myxococcus landrumus sp. nov., Nannocystis bai.</title>
        <authorList>
            <person name="Ahearne A."/>
            <person name="Stevens C."/>
            <person name="Phillips K."/>
        </authorList>
    </citation>
    <scope>NUCLEOTIDE SEQUENCE [LARGE SCALE GENOMIC DNA]</scope>
    <source>
        <strain evidence="6 7">MIWBW</strain>
    </source>
</reference>
<dbReference type="NCBIfam" id="NF003417">
    <property type="entry name" value="PRK04813.1"/>
    <property type="match status" value="3"/>
</dbReference>
<feature type="compositionally biased region" description="Pro residues" evidence="4">
    <location>
        <begin position="3674"/>
        <end position="3689"/>
    </location>
</feature>
<keyword evidence="2" id="KW-0596">Phosphopantetheine</keyword>
<evidence type="ECO:0000256" key="1">
    <source>
        <dbReference type="ARBA" id="ARBA00001957"/>
    </source>
</evidence>
<keyword evidence="3" id="KW-0597">Phosphoprotein</keyword>
<feature type="region of interest" description="Disordered" evidence="4">
    <location>
        <begin position="3662"/>
        <end position="3691"/>
    </location>
</feature>
<feature type="domain" description="Carrier" evidence="5">
    <location>
        <begin position="1545"/>
        <end position="1620"/>
    </location>
</feature>
<dbReference type="InterPro" id="IPR001242">
    <property type="entry name" value="Condensation_dom"/>
</dbReference>
<evidence type="ECO:0000256" key="2">
    <source>
        <dbReference type="ARBA" id="ARBA00022450"/>
    </source>
</evidence>
<feature type="domain" description="Carrier" evidence="5">
    <location>
        <begin position="2630"/>
        <end position="2705"/>
    </location>
</feature>
<dbReference type="Pfam" id="PF13193">
    <property type="entry name" value="AMP-binding_C"/>
    <property type="match status" value="3"/>
</dbReference>
<feature type="region of interest" description="Disordered" evidence="4">
    <location>
        <begin position="2001"/>
        <end position="2026"/>
    </location>
</feature>
<dbReference type="Gene3D" id="3.30.559.10">
    <property type="entry name" value="Chloramphenicol acetyltransferase-like domain"/>
    <property type="match status" value="4"/>
</dbReference>
<dbReference type="PROSITE" id="PS50075">
    <property type="entry name" value="CARRIER"/>
    <property type="match status" value="4"/>
</dbReference>
<dbReference type="NCBIfam" id="TIGR01733">
    <property type="entry name" value="AA-adenyl-dom"/>
    <property type="match status" value="3"/>
</dbReference>
<dbReference type="InterPro" id="IPR042099">
    <property type="entry name" value="ANL_N_sf"/>
</dbReference>
<comment type="cofactor">
    <cofactor evidence="1">
        <name>pantetheine 4'-phosphate</name>
        <dbReference type="ChEBI" id="CHEBI:47942"/>
    </cofactor>
</comment>
<dbReference type="Gene3D" id="3.40.50.12780">
    <property type="entry name" value="N-terminal domain of ligase-like"/>
    <property type="match status" value="1"/>
</dbReference>
<dbReference type="Gene3D" id="2.30.38.10">
    <property type="entry name" value="Luciferase, Domain 3"/>
    <property type="match status" value="2"/>
</dbReference>
<dbReference type="Pfam" id="PF00550">
    <property type="entry name" value="PP-binding"/>
    <property type="match status" value="4"/>
</dbReference>
<dbReference type="PANTHER" id="PTHR45527">
    <property type="entry name" value="NONRIBOSOMAL PEPTIDE SYNTHETASE"/>
    <property type="match status" value="1"/>
</dbReference>
<dbReference type="InterPro" id="IPR023213">
    <property type="entry name" value="CAT-like_dom_sf"/>
</dbReference>
<dbReference type="CDD" id="cd19531">
    <property type="entry name" value="LCL_NRPS-like"/>
    <property type="match status" value="4"/>
</dbReference>
<dbReference type="EMBL" id="JAPNKA010000001">
    <property type="protein sequence ID" value="MCY1079431.1"/>
    <property type="molecule type" value="Genomic_DNA"/>
</dbReference>
<accession>A0ABT4ADM7</accession>
<keyword evidence="7" id="KW-1185">Reference proteome</keyword>
<dbReference type="PROSITE" id="PS00012">
    <property type="entry name" value="PHOSPHOPANTETHEINE"/>
    <property type="match status" value="4"/>
</dbReference>
<dbReference type="Proteomes" id="UP001207654">
    <property type="component" value="Unassembled WGS sequence"/>
</dbReference>
<dbReference type="Pfam" id="PF00668">
    <property type="entry name" value="Condensation"/>
    <property type="match status" value="4"/>
</dbReference>
<gene>
    <name evidence="6" type="ORF">OV287_33735</name>
</gene>
<dbReference type="SUPFAM" id="SSF56801">
    <property type="entry name" value="Acetyl-CoA synthetase-like"/>
    <property type="match status" value="3"/>
</dbReference>
<dbReference type="InterPro" id="IPR025110">
    <property type="entry name" value="AMP-bd_C"/>
</dbReference>
<organism evidence="6 7">
    <name type="scientific">Archangium lansingense</name>
    <dbReference type="NCBI Taxonomy" id="2995310"/>
    <lineage>
        <taxon>Bacteria</taxon>
        <taxon>Pseudomonadati</taxon>
        <taxon>Myxococcota</taxon>
        <taxon>Myxococcia</taxon>
        <taxon>Myxococcales</taxon>
        <taxon>Cystobacterineae</taxon>
        <taxon>Archangiaceae</taxon>
        <taxon>Archangium</taxon>
    </lineage>
</organism>
<evidence type="ECO:0000259" key="5">
    <source>
        <dbReference type="PROSITE" id="PS50075"/>
    </source>
</evidence>
<feature type="compositionally biased region" description="Low complexity" evidence="4">
    <location>
        <begin position="2005"/>
        <end position="2016"/>
    </location>
</feature>
<dbReference type="Gene3D" id="3.30.559.30">
    <property type="entry name" value="Nonribosomal peptide synthetase, condensation domain"/>
    <property type="match status" value="4"/>
</dbReference>
<dbReference type="RefSeq" id="WP_267538152.1">
    <property type="nucleotide sequence ID" value="NZ_JAPNKA010000001.1"/>
</dbReference>
<dbReference type="InterPro" id="IPR006162">
    <property type="entry name" value="Ppantetheine_attach_site"/>
</dbReference>
<dbReference type="InterPro" id="IPR020806">
    <property type="entry name" value="PKS_PP-bd"/>
</dbReference>